<evidence type="ECO:0000256" key="8">
    <source>
        <dbReference type="ARBA" id="ARBA00023077"/>
    </source>
</evidence>
<dbReference type="Proteomes" id="UP000001989">
    <property type="component" value="Chromosome"/>
</dbReference>
<keyword evidence="2 11" id="KW-0813">Transport</keyword>
<name>A0A9J9HEW2_RHIWR</name>
<keyword evidence="18" id="KW-1185">Reference proteome</keyword>
<dbReference type="InterPro" id="IPR000531">
    <property type="entry name" value="Beta-barrel_TonB"/>
</dbReference>
<dbReference type="AlphaFoldDB" id="A0A9J9HEW2"/>
<evidence type="ECO:0000256" key="4">
    <source>
        <dbReference type="ARBA" id="ARBA00022496"/>
    </source>
</evidence>
<accession>A0A9J9HEW2</accession>
<keyword evidence="14" id="KW-0732">Signal</keyword>
<dbReference type="InterPro" id="IPR039426">
    <property type="entry name" value="TonB-dep_rcpt-like"/>
</dbReference>
<proteinExistence type="inferred from homology"/>
<evidence type="ECO:0000256" key="13">
    <source>
        <dbReference type="SAM" id="MobiDB-lite"/>
    </source>
</evidence>
<evidence type="ECO:0000256" key="6">
    <source>
        <dbReference type="ARBA" id="ARBA00023004"/>
    </source>
</evidence>
<protein>
    <submittedName>
        <fullName evidence="17">TonB-dependent receptor</fullName>
    </submittedName>
</protein>
<evidence type="ECO:0000313" key="17">
    <source>
        <dbReference type="EMBL" id="ABQ70485.1"/>
    </source>
</evidence>
<evidence type="ECO:0000259" key="15">
    <source>
        <dbReference type="Pfam" id="PF00593"/>
    </source>
</evidence>
<evidence type="ECO:0000256" key="10">
    <source>
        <dbReference type="ARBA" id="ARBA00023237"/>
    </source>
</evidence>
<keyword evidence="9 11" id="KW-0472">Membrane</keyword>
<keyword evidence="8 12" id="KW-0798">TonB box</keyword>
<dbReference type="Gene3D" id="2.40.170.20">
    <property type="entry name" value="TonB-dependent receptor, beta-barrel domain"/>
    <property type="match status" value="1"/>
</dbReference>
<keyword evidence="3 11" id="KW-1134">Transmembrane beta strand</keyword>
<keyword evidence="4" id="KW-0410">Iron transport</keyword>
<feature type="domain" description="TonB-dependent receptor plug" evidence="16">
    <location>
        <begin position="70"/>
        <end position="173"/>
    </location>
</feature>
<evidence type="ECO:0000313" key="18">
    <source>
        <dbReference type="Proteomes" id="UP000001989"/>
    </source>
</evidence>
<dbReference type="PANTHER" id="PTHR32552:SF81">
    <property type="entry name" value="TONB-DEPENDENT OUTER MEMBRANE RECEPTOR"/>
    <property type="match status" value="1"/>
</dbReference>
<comment type="similarity">
    <text evidence="11 12">Belongs to the TonB-dependent receptor family.</text>
</comment>
<dbReference type="Pfam" id="PF00593">
    <property type="entry name" value="TonB_dep_Rec_b-barrel"/>
    <property type="match status" value="1"/>
</dbReference>
<keyword evidence="6" id="KW-0408">Iron</keyword>
<keyword evidence="5 11" id="KW-0812">Transmembrane</keyword>
<evidence type="ECO:0000256" key="9">
    <source>
        <dbReference type="ARBA" id="ARBA00023136"/>
    </source>
</evidence>
<evidence type="ECO:0000256" key="2">
    <source>
        <dbReference type="ARBA" id="ARBA00022448"/>
    </source>
</evidence>
<gene>
    <name evidence="17" type="ordered locus">Swit_4145</name>
</gene>
<sequence length="737" mass="79606">MRYGKCGSSNVFRAFLLLTTACAASAAMAQNSSGPEASVPAPSGASAENAEPGPQDIIVTGRRRSESAFNAPVAVSVLTSGAIESSGVARPVDVTRFVPNMNITSVGRAGENFVTLRGLAQARSADSIVAVIVDGVQLASAEELSQELFDIQQIEVLKGPQGALYGRNAIAGAIVIKTKPPSDNFETSATIGYGNGNAFKALGSVNIPIAKDGVYLRAGAFQTSRDGYFFDRTTQRDVDPANERGVRARLDIVAIPNLSVSLRGSMSRFIGAGINYHAQLGALDTNDATQPFVTNVIGRDRQRKRSASGVFDYDLGSGHVVFTPAYSYVHESVYGDGFPYAATADTTQRIEFVVRTKSAELKYISPQDRAFSYIVGGYWASIFRRDTTTQGIDTGQGVIDGRGPFPAGSINPTLSIQDDGYRYRVLAGFGQANLKLGERVNLSGAIRYDDERRRQTNLSPPSFSQYSGQVRRKTFKGIEPKVTLSYQPSSFVNVYADYGQGFVSGGFNPAQTRDLVVAADPNATVPNEYGKQINRAAEIGVKLRLFDNRVTVNAAAFHSKVRNLQQFQFFPAATLQAINPIDKTKIDGAEFDTTTRLGPVTIFAGAGYTNARIAAYSANRSYLGNKVPGVPKYTINAGAQYDVTLGSDLSANARIDYQRIGPQWFDIANTFGTRRSAVNLFDARINLVHDRWTFSVFSKNIFDKRYNAEAVVIFPTAQAVTPALPRTFGAELKVAFK</sequence>
<dbReference type="InterPro" id="IPR012910">
    <property type="entry name" value="Plug_dom"/>
</dbReference>
<dbReference type="GO" id="GO:0006826">
    <property type="term" value="P:iron ion transport"/>
    <property type="evidence" value="ECO:0007669"/>
    <property type="project" value="UniProtKB-KW"/>
</dbReference>
<keyword evidence="17" id="KW-0675">Receptor</keyword>
<dbReference type="PROSITE" id="PS52016">
    <property type="entry name" value="TONB_DEPENDENT_REC_3"/>
    <property type="match status" value="1"/>
</dbReference>
<reference evidence="17 18" key="1">
    <citation type="journal article" date="2010" name="J. Bacteriol.">
        <title>Genome sequence of the dioxin-mineralizing bacterium Sphingomonas wittichii RW1.</title>
        <authorList>
            <person name="Miller T.R."/>
            <person name="Delcher A.L."/>
            <person name="Salzberg S.L."/>
            <person name="Saunders E."/>
            <person name="Detter J.C."/>
            <person name="Halden R.U."/>
        </authorList>
    </citation>
    <scope>NUCLEOTIDE SEQUENCE [LARGE SCALE GENOMIC DNA]</scope>
    <source>
        <strain evidence="18">DSM 6014 / CCUG 31198 / JCM 15750 / NBRC 105917 / EY 4224 / RW1</strain>
    </source>
</reference>
<dbReference type="GO" id="GO:0009279">
    <property type="term" value="C:cell outer membrane"/>
    <property type="evidence" value="ECO:0007669"/>
    <property type="project" value="UniProtKB-SubCell"/>
</dbReference>
<dbReference type="EMBL" id="CP000699">
    <property type="protein sequence ID" value="ABQ70485.1"/>
    <property type="molecule type" value="Genomic_DNA"/>
</dbReference>
<evidence type="ECO:0000256" key="7">
    <source>
        <dbReference type="ARBA" id="ARBA00023065"/>
    </source>
</evidence>
<evidence type="ECO:0000259" key="16">
    <source>
        <dbReference type="Pfam" id="PF07715"/>
    </source>
</evidence>
<dbReference type="Pfam" id="PF07715">
    <property type="entry name" value="Plug"/>
    <property type="match status" value="1"/>
</dbReference>
<dbReference type="KEGG" id="swi:Swit_4145"/>
<evidence type="ECO:0000256" key="5">
    <source>
        <dbReference type="ARBA" id="ARBA00022692"/>
    </source>
</evidence>
<keyword evidence="7" id="KW-0406">Ion transport</keyword>
<evidence type="ECO:0000256" key="14">
    <source>
        <dbReference type="SAM" id="SignalP"/>
    </source>
</evidence>
<evidence type="ECO:0000256" key="11">
    <source>
        <dbReference type="PROSITE-ProRule" id="PRU01360"/>
    </source>
</evidence>
<evidence type="ECO:0000256" key="12">
    <source>
        <dbReference type="RuleBase" id="RU003357"/>
    </source>
</evidence>
<feature type="domain" description="TonB-dependent receptor-like beta-barrel" evidence="15">
    <location>
        <begin position="286"/>
        <end position="696"/>
    </location>
</feature>
<organism evidence="17 18">
    <name type="scientific">Rhizorhabdus wittichii (strain DSM 6014 / CCUG 31198 / JCM 15750 / NBRC 105917 / EY 4224 / RW1)</name>
    <name type="common">Sphingomonas wittichii</name>
    <dbReference type="NCBI Taxonomy" id="392499"/>
    <lineage>
        <taxon>Bacteria</taxon>
        <taxon>Pseudomonadati</taxon>
        <taxon>Pseudomonadota</taxon>
        <taxon>Alphaproteobacteria</taxon>
        <taxon>Sphingomonadales</taxon>
        <taxon>Sphingomonadaceae</taxon>
        <taxon>Rhizorhabdus</taxon>
    </lineage>
</organism>
<feature type="signal peptide" evidence="14">
    <location>
        <begin position="1"/>
        <end position="29"/>
    </location>
</feature>
<feature type="region of interest" description="Disordered" evidence="13">
    <location>
        <begin position="32"/>
        <end position="55"/>
    </location>
</feature>
<comment type="subcellular location">
    <subcellularLocation>
        <location evidence="1 11">Cell outer membrane</location>
        <topology evidence="1 11">Multi-pass membrane protein</topology>
    </subcellularLocation>
</comment>
<evidence type="ECO:0000256" key="1">
    <source>
        <dbReference type="ARBA" id="ARBA00004571"/>
    </source>
</evidence>
<dbReference type="CDD" id="cd01347">
    <property type="entry name" value="ligand_gated_channel"/>
    <property type="match status" value="1"/>
</dbReference>
<keyword evidence="10 11" id="KW-0998">Cell outer membrane</keyword>
<dbReference type="InterPro" id="IPR036942">
    <property type="entry name" value="Beta-barrel_TonB_sf"/>
</dbReference>
<dbReference type="SUPFAM" id="SSF56935">
    <property type="entry name" value="Porins"/>
    <property type="match status" value="1"/>
</dbReference>
<dbReference type="PANTHER" id="PTHR32552">
    <property type="entry name" value="FERRICHROME IRON RECEPTOR-RELATED"/>
    <property type="match status" value="1"/>
</dbReference>
<feature type="chain" id="PRO_5039940654" evidence="14">
    <location>
        <begin position="30"/>
        <end position="737"/>
    </location>
</feature>
<evidence type="ECO:0000256" key="3">
    <source>
        <dbReference type="ARBA" id="ARBA00022452"/>
    </source>
</evidence>